<dbReference type="Proteomes" id="UP000678393">
    <property type="component" value="Unassembled WGS sequence"/>
</dbReference>
<dbReference type="OrthoDB" id="6152138at2759"/>
<keyword evidence="9 12" id="KW-0472">Membrane</keyword>
<evidence type="ECO:0000256" key="11">
    <source>
        <dbReference type="RuleBase" id="RU362091"/>
    </source>
</evidence>
<keyword evidence="8" id="KW-0406">Ion transport</keyword>
<dbReference type="GO" id="GO:0015293">
    <property type="term" value="F:symporter activity"/>
    <property type="evidence" value="ECO:0007669"/>
    <property type="project" value="TreeGrafter"/>
</dbReference>
<proteinExistence type="inferred from homology"/>
<sequence>MLGTTYVAQVFMGTTDYVMLAIMLLVSMSIGVFFAISGRKNTTKAEYLLGSRRLGMLPVCLSLFATFSSAISLLGVPAEVYTYGTMVFYTGVAIVLAYLTAIVTIVPLLHPLKVTSVYEYLEMRFQWRFMRLLGTFIGVVSSVSYMTIALLSPALALQTAVDLPLWMSIVLVGTVGTVYTAIGGIKSVVWTDVFQTVIIFGGIVVILLK</sequence>
<comment type="similarity">
    <text evidence="2 11">Belongs to the sodium:solute symporter (SSF) (TC 2.A.21) family.</text>
</comment>
<evidence type="ECO:0000256" key="6">
    <source>
        <dbReference type="ARBA" id="ARBA00022989"/>
    </source>
</evidence>
<comment type="subcellular location">
    <subcellularLocation>
        <location evidence="1">Cell membrane</location>
        <topology evidence="1">Multi-pass membrane protein</topology>
    </subcellularLocation>
</comment>
<evidence type="ECO:0000313" key="13">
    <source>
        <dbReference type="EMBL" id="CAG5123795.1"/>
    </source>
</evidence>
<evidence type="ECO:0000313" key="14">
    <source>
        <dbReference type="Proteomes" id="UP000678393"/>
    </source>
</evidence>
<keyword evidence="14" id="KW-1185">Reference proteome</keyword>
<organism evidence="13 14">
    <name type="scientific">Candidula unifasciata</name>
    <dbReference type="NCBI Taxonomy" id="100452"/>
    <lineage>
        <taxon>Eukaryota</taxon>
        <taxon>Metazoa</taxon>
        <taxon>Spiralia</taxon>
        <taxon>Lophotrochozoa</taxon>
        <taxon>Mollusca</taxon>
        <taxon>Gastropoda</taxon>
        <taxon>Heterobranchia</taxon>
        <taxon>Euthyneura</taxon>
        <taxon>Panpulmonata</taxon>
        <taxon>Eupulmonata</taxon>
        <taxon>Stylommatophora</taxon>
        <taxon>Helicina</taxon>
        <taxon>Helicoidea</taxon>
        <taxon>Geomitridae</taxon>
        <taxon>Candidula</taxon>
    </lineage>
</organism>
<dbReference type="InterPro" id="IPR051163">
    <property type="entry name" value="Sodium:Solute_Symporter_SSF"/>
</dbReference>
<evidence type="ECO:0000256" key="5">
    <source>
        <dbReference type="ARBA" id="ARBA00022692"/>
    </source>
</evidence>
<dbReference type="GO" id="GO:0005886">
    <property type="term" value="C:plasma membrane"/>
    <property type="evidence" value="ECO:0007669"/>
    <property type="project" value="UniProtKB-SubCell"/>
</dbReference>
<feature type="transmembrane region" description="Helical" evidence="12">
    <location>
        <begin position="189"/>
        <end position="208"/>
    </location>
</feature>
<keyword evidence="7" id="KW-0915">Sodium</keyword>
<evidence type="ECO:0000256" key="1">
    <source>
        <dbReference type="ARBA" id="ARBA00004651"/>
    </source>
</evidence>
<keyword evidence="6 12" id="KW-1133">Transmembrane helix</keyword>
<feature type="transmembrane region" description="Helical" evidence="12">
    <location>
        <begin position="17"/>
        <end position="36"/>
    </location>
</feature>
<feature type="transmembrane region" description="Helical" evidence="12">
    <location>
        <begin position="88"/>
        <end position="109"/>
    </location>
</feature>
<evidence type="ECO:0000256" key="7">
    <source>
        <dbReference type="ARBA" id="ARBA00023053"/>
    </source>
</evidence>
<evidence type="ECO:0008006" key="15">
    <source>
        <dbReference type="Google" id="ProtNLM"/>
    </source>
</evidence>
<gene>
    <name evidence="13" type="ORF">CUNI_LOCUS9353</name>
</gene>
<name>A0A8S3Z712_9EUPU</name>
<feature type="non-terminal residue" evidence="13">
    <location>
        <position position="1"/>
    </location>
</feature>
<accession>A0A8S3Z712</accession>
<keyword evidence="10" id="KW-0739">Sodium transport</keyword>
<dbReference type="EMBL" id="CAJHNH020001620">
    <property type="protein sequence ID" value="CAG5123795.1"/>
    <property type="molecule type" value="Genomic_DNA"/>
</dbReference>
<evidence type="ECO:0000256" key="12">
    <source>
        <dbReference type="SAM" id="Phobius"/>
    </source>
</evidence>
<evidence type="ECO:0000256" key="2">
    <source>
        <dbReference type="ARBA" id="ARBA00006434"/>
    </source>
</evidence>
<protein>
    <recommendedName>
        <fullName evidence="15">Sodium-dependent multivitamin transporter</fullName>
    </recommendedName>
</protein>
<feature type="transmembrane region" description="Helical" evidence="12">
    <location>
        <begin position="56"/>
        <end position="76"/>
    </location>
</feature>
<evidence type="ECO:0000256" key="4">
    <source>
        <dbReference type="ARBA" id="ARBA00022475"/>
    </source>
</evidence>
<dbReference type="GO" id="GO:0006814">
    <property type="term" value="P:sodium ion transport"/>
    <property type="evidence" value="ECO:0007669"/>
    <property type="project" value="UniProtKB-KW"/>
</dbReference>
<keyword evidence="4" id="KW-1003">Cell membrane</keyword>
<dbReference type="PANTHER" id="PTHR42985:SF40">
    <property type="entry name" value="LD47995P-RELATED"/>
    <property type="match status" value="1"/>
</dbReference>
<dbReference type="PANTHER" id="PTHR42985">
    <property type="entry name" value="SODIUM-COUPLED MONOCARBOXYLATE TRANSPORTER"/>
    <property type="match status" value="1"/>
</dbReference>
<evidence type="ECO:0000256" key="10">
    <source>
        <dbReference type="ARBA" id="ARBA00023201"/>
    </source>
</evidence>
<feature type="transmembrane region" description="Helical" evidence="12">
    <location>
        <begin position="129"/>
        <end position="151"/>
    </location>
</feature>
<dbReference type="InterPro" id="IPR038377">
    <property type="entry name" value="Na/Glc_symporter_sf"/>
</dbReference>
<reference evidence="13" key="1">
    <citation type="submission" date="2021-04" db="EMBL/GenBank/DDBJ databases">
        <authorList>
            <consortium name="Molecular Ecology Group"/>
        </authorList>
    </citation>
    <scope>NUCLEOTIDE SEQUENCE</scope>
</reference>
<evidence type="ECO:0000256" key="8">
    <source>
        <dbReference type="ARBA" id="ARBA00023065"/>
    </source>
</evidence>
<dbReference type="Pfam" id="PF00474">
    <property type="entry name" value="SSF"/>
    <property type="match status" value="1"/>
</dbReference>
<evidence type="ECO:0000256" key="9">
    <source>
        <dbReference type="ARBA" id="ARBA00023136"/>
    </source>
</evidence>
<evidence type="ECO:0000256" key="3">
    <source>
        <dbReference type="ARBA" id="ARBA00022448"/>
    </source>
</evidence>
<dbReference type="Gene3D" id="1.20.1730.10">
    <property type="entry name" value="Sodium/glucose cotransporter"/>
    <property type="match status" value="1"/>
</dbReference>
<dbReference type="AlphaFoldDB" id="A0A8S3Z712"/>
<keyword evidence="5 12" id="KW-0812">Transmembrane</keyword>
<keyword evidence="3" id="KW-0813">Transport</keyword>
<comment type="caution">
    <text evidence="13">The sequence shown here is derived from an EMBL/GenBank/DDBJ whole genome shotgun (WGS) entry which is preliminary data.</text>
</comment>
<dbReference type="InterPro" id="IPR001734">
    <property type="entry name" value="Na/solute_symporter"/>
</dbReference>
<feature type="transmembrane region" description="Helical" evidence="12">
    <location>
        <begin position="163"/>
        <end position="182"/>
    </location>
</feature>
<dbReference type="PROSITE" id="PS50283">
    <property type="entry name" value="NA_SOLUT_SYMP_3"/>
    <property type="match status" value="1"/>
</dbReference>